<dbReference type="InterPro" id="IPR023753">
    <property type="entry name" value="FAD/NAD-binding_dom"/>
</dbReference>
<evidence type="ECO:0000256" key="3">
    <source>
        <dbReference type="ARBA" id="ARBA00022630"/>
    </source>
</evidence>
<dbReference type="PANTHER" id="PTHR43429">
    <property type="entry name" value="PYRIDINE NUCLEOTIDE-DISULFIDE OXIDOREDUCTASE DOMAIN-CONTAINING"/>
    <property type="match status" value="1"/>
</dbReference>
<evidence type="ECO:0000256" key="4">
    <source>
        <dbReference type="ARBA" id="ARBA00022827"/>
    </source>
</evidence>
<reference evidence="8 9" key="1">
    <citation type="submission" date="2016-07" db="EMBL/GenBank/DDBJ databases">
        <title>Draft Genome Sequence of Methylobrevis pamukkalensis PK2.</title>
        <authorList>
            <person name="Vasilenko O.V."/>
            <person name="Doronina N.V."/>
            <person name="Shmareva M.N."/>
            <person name="Tarlachkov S.V."/>
            <person name="Mustakhimov I."/>
            <person name="Trotsenko Y.A."/>
        </authorList>
    </citation>
    <scope>NUCLEOTIDE SEQUENCE [LARGE SCALE GENOMIC DNA]</scope>
    <source>
        <strain evidence="8 9">PK2</strain>
    </source>
</reference>
<dbReference type="SUPFAM" id="SSF51905">
    <property type="entry name" value="FAD/NAD(P)-binding domain"/>
    <property type="match status" value="1"/>
</dbReference>
<comment type="caution">
    <text evidence="8">The sequence shown here is derived from an EMBL/GenBank/DDBJ whole genome shotgun (WGS) entry which is preliminary data.</text>
</comment>
<comment type="similarity">
    <text evidence="2">Belongs to the FAD-dependent oxidoreductase family.</text>
</comment>
<organism evidence="8 9">
    <name type="scientific">Methylobrevis pamukkalensis</name>
    <dbReference type="NCBI Taxonomy" id="1439726"/>
    <lineage>
        <taxon>Bacteria</taxon>
        <taxon>Pseudomonadati</taxon>
        <taxon>Pseudomonadota</taxon>
        <taxon>Alphaproteobacteria</taxon>
        <taxon>Hyphomicrobiales</taxon>
        <taxon>Pleomorphomonadaceae</taxon>
        <taxon>Methylobrevis</taxon>
    </lineage>
</organism>
<dbReference type="PRINTS" id="PR00411">
    <property type="entry name" value="PNDRDTASEI"/>
</dbReference>
<dbReference type="FunFam" id="3.50.50.60:FF:000033">
    <property type="entry name" value="Nitrite reductase [NAD(P)H], large subunit"/>
    <property type="match status" value="1"/>
</dbReference>
<feature type="domain" description="NADH-rubredoxin oxidoreductase C-terminal" evidence="7">
    <location>
        <begin position="283"/>
        <end position="350"/>
    </location>
</feature>
<dbReference type="EMBL" id="MCRJ01000038">
    <property type="protein sequence ID" value="ODN70808.1"/>
    <property type="molecule type" value="Genomic_DNA"/>
</dbReference>
<dbReference type="Proteomes" id="UP000094622">
    <property type="component" value="Unassembled WGS sequence"/>
</dbReference>
<sequence length="435" mass="46358">MFGAEPRVNYNRILLSPVLSGEKTFEQIVTHSDAWYAERGITLVKGQAVTRIDRAARIVETEAGSVAHYDMLLVATGSSPFIIPVPGVDLPGVVAYRDLDDVEKMLAAADRGGRAVVVGGGLLGLEAAAGLRMRGMDVTVVHLAPTLMERQLDASAGYLLERELVGRGIDIRTRTNTKEILGTDRVAGIRFDDGSEMACDLVVMAVGIRPNATLAGAAGLDVGRGLKVDDRMMTSDPHVLAVGECVEHRGQCYGLVAPLFEMAKVAAATLVEEEAGYYGSVVATRLKVTGVDLFSAGDFAEARDREEIVFRDANRGVYKRLVLKDNRIIGAVLYGETADGPWFFDLMRDEADISELRDTLIFGRSFVGGAPLDPTAAVAALPDSAEICGCNGVCKGTIVEAIAAKGLSSVDDVRMYTKRPPPAAPVPASSNNCSR</sequence>
<name>A0A1E3H3B3_9HYPH</name>
<dbReference type="PATRIC" id="fig|1439726.3.peg.1958"/>
<dbReference type="GO" id="GO:0008942">
    <property type="term" value="F:nitrite reductase [NAD(P)H] activity"/>
    <property type="evidence" value="ECO:0007669"/>
    <property type="project" value="UniProtKB-EC"/>
</dbReference>
<dbReference type="InterPro" id="IPR007419">
    <property type="entry name" value="BFD-like_2Fe2S-bd_dom"/>
</dbReference>
<evidence type="ECO:0000259" key="7">
    <source>
        <dbReference type="Pfam" id="PF18267"/>
    </source>
</evidence>
<proteinExistence type="inferred from homology"/>
<evidence type="ECO:0000256" key="1">
    <source>
        <dbReference type="ARBA" id="ARBA00001974"/>
    </source>
</evidence>
<protein>
    <submittedName>
        <fullName evidence="8">Nitrite reductase [NAD(P)H]</fullName>
        <ecNumber evidence="8">1.7.1.4</ecNumber>
    </submittedName>
</protein>
<accession>A0A1E3H3B3</accession>
<gene>
    <name evidence="8" type="primary">nasD_1</name>
    <name evidence="8" type="ORF">A6302_01855</name>
</gene>
<dbReference type="InterPro" id="IPR050260">
    <property type="entry name" value="FAD-bd_OxRdtase"/>
</dbReference>
<dbReference type="PRINTS" id="PR00368">
    <property type="entry name" value="FADPNR"/>
</dbReference>
<dbReference type="Pfam" id="PF18267">
    <property type="entry name" value="Rubredoxin_C"/>
    <property type="match status" value="1"/>
</dbReference>
<dbReference type="InterPro" id="IPR041575">
    <property type="entry name" value="Rubredoxin_C"/>
</dbReference>
<evidence type="ECO:0000259" key="5">
    <source>
        <dbReference type="Pfam" id="PF04324"/>
    </source>
</evidence>
<keyword evidence="3" id="KW-0285">Flavoprotein</keyword>
<keyword evidence="8" id="KW-0560">Oxidoreductase</keyword>
<evidence type="ECO:0000313" key="8">
    <source>
        <dbReference type="EMBL" id="ODN70808.1"/>
    </source>
</evidence>
<comment type="cofactor">
    <cofactor evidence="1">
        <name>FAD</name>
        <dbReference type="ChEBI" id="CHEBI:57692"/>
    </cofactor>
</comment>
<evidence type="ECO:0000313" key="9">
    <source>
        <dbReference type="Proteomes" id="UP000094622"/>
    </source>
</evidence>
<dbReference type="Pfam" id="PF04324">
    <property type="entry name" value="Fer2_BFD"/>
    <property type="match status" value="1"/>
</dbReference>
<dbReference type="Pfam" id="PF07992">
    <property type="entry name" value="Pyr_redox_2"/>
    <property type="match status" value="1"/>
</dbReference>
<dbReference type="PANTHER" id="PTHR43429:SF3">
    <property type="entry name" value="NITRITE REDUCTASE [NAD(P)H]"/>
    <property type="match status" value="1"/>
</dbReference>
<keyword evidence="4" id="KW-0274">FAD</keyword>
<dbReference type="EC" id="1.7.1.4" evidence="8"/>
<dbReference type="Gene3D" id="3.50.50.60">
    <property type="entry name" value="FAD/NAD(P)-binding domain"/>
    <property type="match status" value="2"/>
</dbReference>
<evidence type="ECO:0000259" key="6">
    <source>
        <dbReference type="Pfam" id="PF07992"/>
    </source>
</evidence>
<feature type="domain" description="BFD-like [2Fe-2S]-binding" evidence="5">
    <location>
        <begin position="387"/>
        <end position="418"/>
    </location>
</feature>
<dbReference type="InterPro" id="IPR016156">
    <property type="entry name" value="FAD/NAD-linked_Rdtase_dimer_sf"/>
</dbReference>
<keyword evidence="9" id="KW-1185">Reference proteome</keyword>
<evidence type="ECO:0000256" key="2">
    <source>
        <dbReference type="ARBA" id="ARBA00006442"/>
    </source>
</evidence>
<dbReference type="InterPro" id="IPR036188">
    <property type="entry name" value="FAD/NAD-bd_sf"/>
</dbReference>
<feature type="domain" description="FAD/NAD(P)-binding" evidence="6">
    <location>
        <begin position="2"/>
        <end position="250"/>
    </location>
</feature>
<dbReference type="AlphaFoldDB" id="A0A1E3H3B3"/>
<dbReference type="Gene3D" id="3.30.390.30">
    <property type="match status" value="1"/>
</dbReference>